<proteinExistence type="predicted"/>
<accession>A0A0A8XYC5</accession>
<dbReference type="Pfam" id="PF08284">
    <property type="entry name" value="RVP_2"/>
    <property type="match status" value="1"/>
</dbReference>
<sequence>MAERRRQGLCFNCDEKFVRGHHYAHLFYIEYDDTTADDKDWSADADSQDDPRVSLYAITEVDAADIARLKIRVYGLDLIALVDSGSTHNFIRDDVAAHLGLPLHPACSGLRVTIANGECLHSPGLFHDLEVLVGREPFLLDCYVLPIAGYDIIFGTRWLHCLGPIIWDFQKLTMGCYLRGCFVGKACLA</sequence>
<dbReference type="InterPro" id="IPR021109">
    <property type="entry name" value="Peptidase_aspartic_dom_sf"/>
</dbReference>
<dbReference type="AlphaFoldDB" id="A0A0A8XYC5"/>
<protein>
    <submittedName>
        <fullName evidence="1">Uncharacterized protein</fullName>
    </submittedName>
</protein>
<reference evidence="1" key="1">
    <citation type="submission" date="2014-09" db="EMBL/GenBank/DDBJ databases">
        <authorList>
            <person name="Magalhaes I.L.F."/>
            <person name="Oliveira U."/>
            <person name="Santos F.R."/>
            <person name="Vidigal T.H.D.A."/>
            <person name="Brescovit A.D."/>
            <person name="Santos A.J."/>
        </authorList>
    </citation>
    <scope>NUCLEOTIDE SEQUENCE</scope>
    <source>
        <tissue evidence="1">Shoot tissue taken approximately 20 cm above the soil surface</tissue>
    </source>
</reference>
<dbReference type="Gene3D" id="2.40.70.10">
    <property type="entry name" value="Acid Proteases"/>
    <property type="match status" value="1"/>
</dbReference>
<organism evidence="1">
    <name type="scientific">Arundo donax</name>
    <name type="common">Giant reed</name>
    <name type="synonym">Donax arundinaceus</name>
    <dbReference type="NCBI Taxonomy" id="35708"/>
    <lineage>
        <taxon>Eukaryota</taxon>
        <taxon>Viridiplantae</taxon>
        <taxon>Streptophyta</taxon>
        <taxon>Embryophyta</taxon>
        <taxon>Tracheophyta</taxon>
        <taxon>Spermatophyta</taxon>
        <taxon>Magnoliopsida</taxon>
        <taxon>Liliopsida</taxon>
        <taxon>Poales</taxon>
        <taxon>Poaceae</taxon>
        <taxon>PACMAD clade</taxon>
        <taxon>Arundinoideae</taxon>
        <taxon>Arundineae</taxon>
        <taxon>Arundo</taxon>
    </lineage>
</organism>
<dbReference type="EMBL" id="GBRH01281203">
    <property type="protein sequence ID" value="JAD16692.1"/>
    <property type="molecule type" value="Transcribed_RNA"/>
</dbReference>
<name>A0A0A8XYC5_ARUDO</name>
<dbReference type="SUPFAM" id="SSF50630">
    <property type="entry name" value="Acid proteases"/>
    <property type="match status" value="1"/>
</dbReference>
<reference evidence="1" key="2">
    <citation type="journal article" date="2015" name="Data Brief">
        <title>Shoot transcriptome of the giant reed, Arundo donax.</title>
        <authorList>
            <person name="Barrero R.A."/>
            <person name="Guerrero F.D."/>
            <person name="Moolhuijzen P."/>
            <person name="Goolsby J.A."/>
            <person name="Tidwell J."/>
            <person name="Bellgard S.E."/>
            <person name="Bellgard M.I."/>
        </authorList>
    </citation>
    <scope>NUCLEOTIDE SEQUENCE</scope>
    <source>
        <tissue evidence="1">Shoot tissue taken approximately 20 cm above the soil surface</tissue>
    </source>
</reference>
<evidence type="ECO:0000313" key="1">
    <source>
        <dbReference type="EMBL" id="JAD16692.1"/>
    </source>
</evidence>
<dbReference type="CDD" id="cd00303">
    <property type="entry name" value="retropepsin_like"/>
    <property type="match status" value="1"/>
</dbReference>